<dbReference type="Gene3D" id="3.40.50.1100">
    <property type="match status" value="2"/>
</dbReference>
<dbReference type="InterPro" id="IPR005856">
    <property type="entry name" value="Cys_synth"/>
</dbReference>
<evidence type="ECO:0000256" key="8">
    <source>
        <dbReference type="ARBA" id="ARBA00023192"/>
    </source>
</evidence>
<comment type="cofactor">
    <cofactor evidence="1 10 12">
        <name>pyridoxal 5'-phosphate</name>
        <dbReference type="ChEBI" id="CHEBI:597326"/>
    </cofactor>
</comment>
<reference evidence="17" key="3">
    <citation type="journal article" date="2020" name="Curr. Biol.">
        <title>Chromatin organization in early land plants reveals an ancestral association between H3K27me3, transposons, and constitutive heterochromatin.</title>
        <authorList>
            <person name="Montgomery S.A."/>
            <person name="Tanizawa Y."/>
            <person name="Galik B."/>
            <person name="Wang N."/>
            <person name="Ito T."/>
            <person name="Mochizuki T."/>
            <person name="Akimcheva S."/>
            <person name="Bowman J.L."/>
            <person name="Cognat V."/>
            <person name="Marechal-Drouard L."/>
            <person name="Ekker H."/>
            <person name="Hong S.F."/>
            <person name="Kohchi T."/>
            <person name="Lin S.S."/>
            <person name="Liu L.D."/>
            <person name="Nakamura Y."/>
            <person name="Valeeva L.R."/>
            <person name="Shakirov E.V."/>
            <person name="Shippen D.E."/>
            <person name="Wei W.L."/>
            <person name="Yagura M."/>
            <person name="Yamaoka S."/>
            <person name="Yamato K.T."/>
            <person name="Liu C."/>
            <person name="Berger F."/>
        </authorList>
    </citation>
    <scope>NUCLEOTIDE SEQUENCE [LARGE SCALE GENOMIC DNA]</scope>
    <source>
        <strain evidence="17">Tak-1</strain>
    </source>
</reference>
<dbReference type="InterPro" id="IPR001216">
    <property type="entry name" value="P-phosphate_BS"/>
</dbReference>
<dbReference type="GO" id="GO:0005737">
    <property type="term" value="C:cytoplasm"/>
    <property type="evidence" value="ECO:0007669"/>
    <property type="project" value="UniProtKB-ARBA"/>
</dbReference>
<dbReference type="AlphaFoldDB" id="A0A176WIG9"/>
<dbReference type="Proteomes" id="UP000077202">
    <property type="component" value="Unassembled WGS sequence"/>
</dbReference>
<evidence type="ECO:0000256" key="2">
    <source>
        <dbReference type="ARBA" id="ARBA00004962"/>
    </source>
</evidence>
<dbReference type="FunFam" id="3.40.50.1100:FF:000130">
    <property type="entry name" value="Cysteine synthase"/>
    <property type="match status" value="1"/>
</dbReference>
<keyword evidence="8 12" id="KW-0198">Cysteine biosynthesis</keyword>
<protein>
    <recommendedName>
        <fullName evidence="4 12">Cysteine synthase</fullName>
        <ecNumber evidence="4 12">2.5.1.47</ecNumber>
    </recommendedName>
</protein>
<dbReference type="Proteomes" id="UP001162541">
    <property type="component" value="Chromosome 4"/>
</dbReference>
<dbReference type="NCBIfam" id="TIGR01136">
    <property type="entry name" value="cysKM"/>
    <property type="match status" value="1"/>
</dbReference>
<dbReference type="GO" id="GO:0004124">
    <property type="term" value="F:cysteine synthase activity"/>
    <property type="evidence" value="ECO:0007669"/>
    <property type="project" value="UniProtKB-UniRule"/>
</dbReference>
<dbReference type="EMBL" id="LVLJ01000695">
    <property type="protein sequence ID" value="OAE33008.1"/>
    <property type="molecule type" value="Genomic_DNA"/>
</dbReference>
<dbReference type="Pfam" id="PF00291">
    <property type="entry name" value="PALP"/>
    <property type="match status" value="1"/>
</dbReference>
<keyword evidence="7 10" id="KW-0663">Pyridoxal phosphate</keyword>
<gene>
    <name evidence="15" type="ORF">AXG93_1913s1090</name>
    <name evidence="14" type="ORF">Mp_4g01360</name>
</gene>
<evidence type="ECO:0000256" key="9">
    <source>
        <dbReference type="ARBA" id="ARBA00047931"/>
    </source>
</evidence>
<evidence type="ECO:0000256" key="4">
    <source>
        <dbReference type="ARBA" id="ARBA00012681"/>
    </source>
</evidence>
<comment type="similarity">
    <text evidence="3 12">Belongs to the cysteine synthase/cystathionine beta-synthase family.</text>
</comment>
<reference evidence="14" key="2">
    <citation type="journal article" date="2019" name="Curr. Biol.">
        <title>Chromatin organization in early land plants reveals an ancestral association between H3K27me3, transposons, and constitutive heterochromatin.</title>
        <authorList>
            <person name="Montgomery S.A."/>
            <person name="Tanizawa Y."/>
            <person name="Galik B."/>
            <person name="Wang N."/>
            <person name="Ito T."/>
            <person name="Mochizuki T."/>
            <person name="Akimcheva S."/>
            <person name="Bowman J."/>
            <person name="Cognat V."/>
            <person name="Drouard L."/>
            <person name="Ekker H."/>
            <person name="Houng S."/>
            <person name="Kohchi T."/>
            <person name="Lin S."/>
            <person name="Liu L.D."/>
            <person name="Nakamura Y."/>
            <person name="Valeeva L.R."/>
            <person name="Shakirov E.V."/>
            <person name="Shippen D.E."/>
            <person name="Wei W."/>
            <person name="Yagura M."/>
            <person name="Yamaoka S."/>
            <person name="Yamato K.T."/>
            <person name="Liu C."/>
            <person name="Berger F."/>
        </authorList>
    </citation>
    <scope>NUCLEOTIDE SEQUENCE [LARGE SCALE GENOMIC DNA]</scope>
    <source>
        <strain evidence="14">Tak-1</strain>
    </source>
</reference>
<name>A0A176WIG9_MARPO</name>
<feature type="binding site" evidence="10">
    <location>
        <position position="416"/>
    </location>
    <ligand>
        <name>pyridoxal 5'-phosphate</name>
        <dbReference type="ChEBI" id="CHEBI:597326"/>
    </ligand>
</feature>
<evidence type="ECO:0000256" key="3">
    <source>
        <dbReference type="ARBA" id="ARBA00007103"/>
    </source>
</evidence>
<dbReference type="PROSITE" id="PS00901">
    <property type="entry name" value="CYS_SYNTHASE"/>
    <property type="match status" value="1"/>
</dbReference>
<dbReference type="InterPro" id="IPR005859">
    <property type="entry name" value="CysK"/>
</dbReference>
<dbReference type="GO" id="GO:0006535">
    <property type="term" value="P:cysteine biosynthetic process from serine"/>
    <property type="evidence" value="ECO:0007669"/>
    <property type="project" value="UniProtKB-UniRule"/>
</dbReference>
<keyword evidence="6 12" id="KW-0808">Transferase</keyword>
<accession>A0A176WIG9</accession>
<evidence type="ECO:0000313" key="14">
    <source>
        <dbReference type="EMBL" id="BBN07140.1"/>
    </source>
</evidence>
<dbReference type="NCBIfam" id="TIGR01139">
    <property type="entry name" value="cysK"/>
    <property type="match status" value="1"/>
</dbReference>
<dbReference type="InterPro" id="IPR050214">
    <property type="entry name" value="Cys_Synth/Cystath_Beta-Synth"/>
</dbReference>
<evidence type="ECO:0000256" key="11">
    <source>
        <dbReference type="PIRSR" id="PIRSR605856-51"/>
    </source>
</evidence>
<dbReference type="PANTHER" id="PTHR10314">
    <property type="entry name" value="CYSTATHIONINE BETA-SYNTHASE"/>
    <property type="match status" value="1"/>
</dbReference>
<dbReference type="InterPro" id="IPR001926">
    <property type="entry name" value="TrpB-like_PALP"/>
</dbReference>
<evidence type="ECO:0000256" key="7">
    <source>
        <dbReference type="ARBA" id="ARBA00022898"/>
    </source>
</evidence>
<keyword evidence="16" id="KW-1185">Reference proteome</keyword>
<feature type="modified residue" description="N6-(pyridoxal phosphate)lysine" evidence="11">
    <location>
        <position position="193"/>
    </location>
</feature>
<evidence type="ECO:0000256" key="6">
    <source>
        <dbReference type="ARBA" id="ARBA00022679"/>
    </source>
</evidence>
<feature type="domain" description="Tryptophan synthase beta chain-like PALP" evidence="13">
    <location>
        <begin position="158"/>
        <end position="443"/>
    </location>
</feature>
<evidence type="ECO:0000313" key="17">
    <source>
        <dbReference type="Proteomes" id="UP001162541"/>
    </source>
</evidence>
<evidence type="ECO:0000256" key="1">
    <source>
        <dbReference type="ARBA" id="ARBA00001933"/>
    </source>
</evidence>
<evidence type="ECO:0000256" key="10">
    <source>
        <dbReference type="PIRSR" id="PIRSR605856-50"/>
    </source>
</evidence>
<dbReference type="EMBL" id="AP019869">
    <property type="protein sequence ID" value="BBN07140.1"/>
    <property type="molecule type" value="Genomic_DNA"/>
</dbReference>
<sequence>MAVCRLSSCAASRFLGGDFDPSAGNTGGYGARICAGRPSEIATQSCSCISSSGLLPSVRNYGFASVLASACRQGGLKASSSCTSRHSGLCTEFLGSGFCVPRLRSSSAASSARKSASERVHGVVTSRFIDDSSLRATGAAVEMPETKSVGKIRQNVLSLVGDTPMVYLNKVSSRCCARIACKLEALQPCRSVKDRIALAMVEDAEKKGLIKPGVSTLVEPTSGNTGIGLAFVCASKGYDLILTMPEDQSIERRILVQAFGAKVVLTPAKLAMTGSIKKAEELVRKIPGAYTLQQFNNAANPRVHYETTGPEIWRDTKGKVDFFVAGVGTGGTITGCGEYLKKMNRYVQIVAVEPAECAVLSGGRAGYHQIQGIGAGFVPSVLNVNVLDEVIKVHSRDAFETAQRLHQEEGLMVGISSGAAVYASLQIGQRPENKGKLIVCVLPSFGERYLSTALFQKSWKENMEEERRMPMTWWYQEDLDEQNDGPGGGALTAP</sequence>
<proteinExistence type="inferred from homology"/>
<evidence type="ECO:0000313" key="15">
    <source>
        <dbReference type="EMBL" id="OAE33008.1"/>
    </source>
</evidence>
<dbReference type="SUPFAM" id="SSF53686">
    <property type="entry name" value="Tryptophan synthase beta subunit-like PLP-dependent enzymes"/>
    <property type="match status" value="1"/>
</dbReference>
<keyword evidence="5 12" id="KW-0028">Amino-acid biosynthesis</keyword>
<evidence type="ECO:0000256" key="12">
    <source>
        <dbReference type="RuleBase" id="RU003985"/>
    </source>
</evidence>
<feature type="binding site" evidence="10">
    <location>
        <position position="224"/>
    </location>
    <ligand>
        <name>pyridoxal 5'-phosphate</name>
        <dbReference type="ChEBI" id="CHEBI:597326"/>
    </ligand>
</feature>
<evidence type="ECO:0000259" key="13">
    <source>
        <dbReference type="Pfam" id="PF00291"/>
    </source>
</evidence>
<feature type="binding site" evidence="10">
    <location>
        <begin position="328"/>
        <end position="332"/>
    </location>
    <ligand>
        <name>pyridoxal 5'-phosphate</name>
        <dbReference type="ChEBI" id="CHEBI:597326"/>
    </ligand>
</feature>
<evidence type="ECO:0000313" key="16">
    <source>
        <dbReference type="Proteomes" id="UP000077202"/>
    </source>
</evidence>
<dbReference type="CDD" id="cd01561">
    <property type="entry name" value="CBS_like"/>
    <property type="match status" value="1"/>
</dbReference>
<comment type="pathway">
    <text evidence="2">Amino-acid biosynthesis; L-cysteine biosynthesis; L-cysteine from L-serine: step 2/2.</text>
</comment>
<reference evidence="15 16" key="1">
    <citation type="submission" date="2016-03" db="EMBL/GenBank/DDBJ databases">
        <title>Mechanisms controlling the formation of the plant cell surface in tip-growing cells are functionally conserved among land plants.</title>
        <authorList>
            <person name="Honkanen S."/>
            <person name="Jones V.A."/>
            <person name="Morieri G."/>
            <person name="Champion C."/>
            <person name="Hetherington A.J."/>
            <person name="Kelly S."/>
            <person name="Saint-Marcoux D."/>
            <person name="Proust H."/>
            <person name="Prescott H."/>
            <person name="Dolan L."/>
        </authorList>
    </citation>
    <scope>NUCLEOTIDE SEQUENCE [LARGE SCALE GENOMIC DNA]</scope>
    <source>
        <strain evidence="16">cv. Tak-1 and cv. Tak-2</strain>
        <tissue evidence="15">Whole gametophyte</tissue>
    </source>
</reference>
<dbReference type="EC" id="2.5.1.47" evidence="4 12"/>
<comment type="catalytic activity">
    <reaction evidence="9 12">
        <text>O-acetyl-L-serine + hydrogen sulfide = L-cysteine + acetate</text>
        <dbReference type="Rhea" id="RHEA:14829"/>
        <dbReference type="ChEBI" id="CHEBI:29919"/>
        <dbReference type="ChEBI" id="CHEBI:30089"/>
        <dbReference type="ChEBI" id="CHEBI:35235"/>
        <dbReference type="ChEBI" id="CHEBI:58340"/>
        <dbReference type="EC" id="2.5.1.47"/>
    </reaction>
</comment>
<dbReference type="FunFam" id="3.40.50.1100:FF:000067">
    <property type="entry name" value="Cysteine synthase"/>
    <property type="match status" value="1"/>
</dbReference>
<dbReference type="InterPro" id="IPR036052">
    <property type="entry name" value="TrpB-like_PALP_sf"/>
</dbReference>
<evidence type="ECO:0000256" key="5">
    <source>
        <dbReference type="ARBA" id="ARBA00022605"/>
    </source>
</evidence>
<organism evidence="15 16">
    <name type="scientific">Marchantia polymorpha subsp. ruderalis</name>
    <dbReference type="NCBI Taxonomy" id="1480154"/>
    <lineage>
        <taxon>Eukaryota</taxon>
        <taxon>Viridiplantae</taxon>
        <taxon>Streptophyta</taxon>
        <taxon>Embryophyta</taxon>
        <taxon>Marchantiophyta</taxon>
        <taxon>Marchantiopsida</taxon>
        <taxon>Marchantiidae</taxon>
        <taxon>Marchantiales</taxon>
        <taxon>Marchantiaceae</taxon>
        <taxon>Marchantia</taxon>
    </lineage>
</organism>